<sequence>MLKQKYNWVILIIIAFFISFVLVIGLRVNQTAASAQPGWEETNVSGWSWAGIATSTGGPDNIPHIGWFSNNCYNSFYGVLEKQCNADYGLKIDPETGYITGYSWNAILDDSGAVTGIGWLDFDPDPFSSIANYSAHVEPVGSTYEGQMSGWIIVNSMDAAGRKIGQGGWGWILLGPDPGPSRPWGADIDFTTGQLSGYAWSGGYLDDDTLPPICESGACDENVTTGLGWIDFSQATYSSGALHGWAWVGNNESTGSFDTNIGWIALNCENAGAGGGNVCGSTNNFKVTVNANTGLVYGYGWAGNSEIMDVGAPLGWVDFGPVVYPDWPNFPARFFKNNPDAYNDPVTGDPLYDYDAGDVAGWARLTVLQTAGEETGLENWGWVKLHPTLDETGCSGQPCDYGVTIDFNTGKLNGYAWSSGGTVDVNTYDPSVGLGWISFENTIDDLPSTYVAPFLETQQGDIFSTLGVGTDVTQNPLEDEETTFNPPPKSLEPGSDLYYNATYLIQSGGEIYHFTSESAETEPEYLQPGYDSQLEPPFATNRYTNVMGKLDLGQYGLTYYENPLDHLNKFGNYVQDYSIGNKLSSEIWSSGDVQLNNKVYYIQGDLTIDNNLTIKNGDVTENPIASGTIVVEGDLNINKGINYDPDALPQPPAERKLEYVPSVAWIVKGSVTVDVSVENADGNFIVVGKDSDAPIGELDSGTGNFSTGGGTKTLNISGLVIANEIFLQRSGIGTLENIQPAEKVFFDGRISVNTPPGLNDFAAALPVIREVAPIEISP</sequence>
<dbReference type="Proteomes" id="UP000230779">
    <property type="component" value="Unassembled WGS sequence"/>
</dbReference>
<keyword evidence="1" id="KW-0472">Membrane</keyword>
<accession>A0A2M7RJ51</accession>
<feature type="transmembrane region" description="Helical" evidence="1">
    <location>
        <begin position="7"/>
        <end position="26"/>
    </location>
</feature>
<name>A0A2M7RJ51_9BACT</name>
<gene>
    <name evidence="2" type="ORF">COY66_02615</name>
</gene>
<evidence type="ECO:0000313" key="2">
    <source>
        <dbReference type="EMBL" id="PIY96799.1"/>
    </source>
</evidence>
<organism evidence="2 3">
    <name type="scientific">Candidatus Kerfeldbacteria bacterium CG_4_10_14_0_8_um_filter_42_10</name>
    <dbReference type="NCBI Taxonomy" id="2014248"/>
    <lineage>
        <taxon>Bacteria</taxon>
        <taxon>Candidatus Kerfeldiibacteriota</taxon>
    </lineage>
</organism>
<dbReference type="EMBL" id="PFMD01000027">
    <property type="protein sequence ID" value="PIY96799.1"/>
    <property type="molecule type" value="Genomic_DNA"/>
</dbReference>
<evidence type="ECO:0000256" key="1">
    <source>
        <dbReference type="SAM" id="Phobius"/>
    </source>
</evidence>
<dbReference type="AlphaFoldDB" id="A0A2M7RJ51"/>
<evidence type="ECO:0000313" key="3">
    <source>
        <dbReference type="Proteomes" id="UP000230779"/>
    </source>
</evidence>
<proteinExistence type="predicted"/>
<keyword evidence="1" id="KW-0812">Transmembrane</keyword>
<protein>
    <submittedName>
        <fullName evidence="2">Uncharacterized protein</fullName>
    </submittedName>
</protein>
<reference evidence="2 3" key="1">
    <citation type="submission" date="2017-09" db="EMBL/GenBank/DDBJ databases">
        <title>Depth-based differentiation of microbial function through sediment-hosted aquifers and enrichment of novel symbionts in the deep terrestrial subsurface.</title>
        <authorList>
            <person name="Probst A.J."/>
            <person name="Ladd B."/>
            <person name="Jarett J.K."/>
            <person name="Geller-Mcgrath D.E."/>
            <person name="Sieber C.M."/>
            <person name="Emerson J.B."/>
            <person name="Anantharaman K."/>
            <person name="Thomas B.C."/>
            <person name="Malmstrom R."/>
            <person name="Stieglmeier M."/>
            <person name="Klingl A."/>
            <person name="Woyke T."/>
            <person name="Ryan C.M."/>
            <person name="Banfield J.F."/>
        </authorList>
    </citation>
    <scope>NUCLEOTIDE SEQUENCE [LARGE SCALE GENOMIC DNA]</scope>
    <source>
        <strain evidence="2">CG_4_10_14_0_8_um_filter_42_10</strain>
    </source>
</reference>
<keyword evidence="1" id="KW-1133">Transmembrane helix</keyword>
<comment type="caution">
    <text evidence="2">The sequence shown here is derived from an EMBL/GenBank/DDBJ whole genome shotgun (WGS) entry which is preliminary data.</text>
</comment>